<dbReference type="AlphaFoldDB" id="A0A397THR1"/>
<protein>
    <submittedName>
        <fullName evidence="2">Uncharacterized protein</fullName>
    </submittedName>
</protein>
<keyword evidence="3" id="KW-1185">Reference proteome</keyword>
<evidence type="ECO:0000256" key="1">
    <source>
        <dbReference type="SAM" id="Coils"/>
    </source>
</evidence>
<gene>
    <name evidence="2" type="ORF">C1645_815979</name>
</gene>
<comment type="caution">
    <text evidence="2">The sequence shown here is derived from an EMBL/GenBank/DDBJ whole genome shotgun (WGS) entry which is preliminary data.</text>
</comment>
<keyword evidence="1" id="KW-0175">Coiled coil</keyword>
<dbReference type="EMBL" id="QKYT01000052">
    <property type="protein sequence ID" value="RIA95997.1"/>
    <property type="molecule type" value="Genomic_DNA"/>
</dbReference>
<evidence type="ECO:0000313" key="2">
    <source>
        <dbReference type="EMBL" id="RIA95997.1"/>
    </source>
</evidence>
<proteinExistence type="predicted"/>
<accession>A0A397THR1</accession>
<reference evidence="2 3" key="1">
    <citation type="submission" date="2018-06" db="EMBL/GenBank/DDBJ databases">
        <title>Comparative genomics reveals the genomic features of Rhizophagus irregularis, R. cerebriforme, R. diaphanum and Gigaspora rosea, and their symbiotic lifestyle signature.</title>
        <authorList>
            <person name="Morin E."/>
            <person name="San Clemente H."/>
            <person name="Chen E.C.H."/>
            <person name="De La Providencia I."/>
            <person name="Hainaut M."/>
            <person name="Kuo A."/>
            <person name="Kohler A."/>
            <person name="Murat C."/>
            <person name="Tang N."/>
            <person name="Roy S."/>
            <person name="Loubradou J."/>
            <person name="Henrissat B."/>
            <person name="Grigoriev I.V."/>
            <person name="Corradi N."/>
            <person name="Roux C."/>
            <person name="Martin F.M."/>
        </authorList>
    </citation>
    <scope>NUCLEOTIDE SEQUENCE [LARGE SCALE GENOMIC DNA]</scope>
    <source>
        <strain evidence="2 3">DAOM 227022</strain>
    </source>
</reference>
<organism evidence="2 3">
    <name type="scientific">Glomus cerebriforme</name>
    <dbReference type="NCBI Taxonomy" id="658196"/>
    <lineage>
        <taxon>Eukaryota</taxon>
        <taxon>Fungi</taxon>
        <taxon>Fungi incertae sedis</taxon>
        <taxon>Mucoromycota</taxon>
        <taxon>Glomeromycotina</taxon>
        <taxon>Glomeromycetes</taxon>
        <taxon>Glomerales</taxon>
        <taxon>Glomeraceae</taxon>
        <taxon>Glomus</taxon>
    </lineage>
</organism>
<name>A0A397THR1_9GLOM</name>
<evidence type="ECO:0000313" key="3">
    <source>
        <dbReference type="Proteomes" id="UP000265703"/>
    </source>
</evidence>
<feature type="coiled-coil region" evidence="1">
    <location>
        <begin position="77"/>
        <end position="111"/>
    </location>
</feature>
<dbReference type="Proteomes" id="UP000265703">
    <property type="component" value="Unassembled WGS sequence"/>
</dbReference>
<sequence length="205" mass="23435">MENISQDYNENLTEYTSNPFEENITTETNFFNSSLHENESTSALLTHSSTPNFRSTPHMISHPSNILFMCQKISDSIKEFKKNAKRQLEQADELKNQFNKLKQSLITQQQSPNSRHVNQNRRVHRSHPYPLVSSHTPSIRPSVSATTYYHDNNKLGYSSHSQKVSVPVATGLPDNEYFSGNSRSSEFYNGTYGGNATYDIRESDF</sequence>